<protein>
    <submittedName>
        <fullName evidence="1">Uncharacterized protein</fullName>
    </submittedName>
</protein>
<sequence>PIPDVEEAKIDPDGEYSKMSRTELIARIFEVESSSLDFAKSSFYNVVAQVQLFNQGLEISTTGLNALKEVRDGELVSPRSEE</sequence>
<name>A0A392U5C7_9FABA</name>
<proteinExistence type="predicted"/>
<evidence type="ECO:0000313" key="1">
    <source>
        <dbReference type="EMBL" id="MCI68669.1"/>
    </source>
</evidence>
<feature type="non-terminal residue" evidence="1">
    <location>
        <position position="82"/>
    </location>
</feature>
<feature type="non-terminal residue" evidence="1">
    <location>
        <position position="1"/>
    </location>
</feature>
<comment type="caution">
    <text evidence="1">The sequence shown here is derived from an EMBL/GenBank/DDBJ whole genome shotgun (WGS) entry which is preliminary data.</text>
</comment>
<organism evidence="1 2">
    <name type="scientific">Trifolium medium</name>
    <dbReference type="NCBI Taxonomy" id="97028"/>
    <lineage>
        <taxon>Eukaryota</taxon>
        <taxon>Viridiplantae</taxon>
        <taxon>Streptophyta</taxon>
        <taxon>Embryophyta</taxon>
        <taxon>Tracheophyta</taxon>
        <taxon>Spermatophyta</taxon>
        <taxon>Magnoliopsida</taxon>
        <taxon>eudicotyledons</taxon>
        <taxon>Gunneridae</taxon>
        <taxon>Pentapetalae</taxon>
        <taxon>rosids</taxon>
        <taxon>fabids</taxon>
        <taxon>Fabales</taxon>
        <taxon>Fabaceae</taxon>
        <taxon>Papilionoideae</taxon>
        <taxon>50 kb inversion clade</taxon>
        <taxon>NPAAA clade</taxon>
        <taxon>Hologalegina</taxon>
        <taxon>IRL clade</taxon>
        <taxon>Trifolieae</taxon>
        <taxon>Trifolium</taxon>
    </lineage>
</organism>
<dbReference type="AlphaFoldDB" id="A0A392U5C7"/>
<accession>A0A392U5C7</accession>
<keyword evidence="2" id="KW-1185">Reference proteome</keyword>
<evidence type="ECO:0000313" key="2">
    <source>
        <dbReference type="Proteomes" id="UP000265520"/>
    </source>
</evidence>
<dbReference type="Proteomes" id="UP000265520">
    <property type="component" value="Unassembled WGS sequence"/>
</dbReference>
<dbReference type="EMBL" id="LXQA010740656">
    <property type="protein sequence ID" value="MCI68669.1"/>
    <property type="molecule type" value="Genomic_DNA"/>
</dbReference>
<reference evidence="1 2" key="1">
    <citation type="journal article" date="2018" name="Front. Plant Sci.">
        <title>Red Clover (Trifolium pratense) and Zigzag Clover (T. medium) - A Picture of Genomic Similarities and Differences.</title>
        <authorList>
            <person name="Dluhosova J."/>
            <person name="Istvanek J."/>
            <person name="Nedelnik J."/>
            <person name="Repkova J."/>
        </authorList>
    </citation>
    <scope>NUCLEOTIDE SEQUENCE [LARGE SCALE GENOMIC DNA]</scope>
    <source>
        <strain evidence="2">cv. 10/8</strain>
        <tissue evidence="1">Leaf</tissue>
    </source>
</reference>